<proteinExistence type="inferred from homology"/>
<dbReference type="Gene3D" id="2.60.40.1120">
    <property type="entry name" value="Carboxypeptidase-like, regulatory domain"/>
    <property type="match status" value="1"/>
</dbReference>
<dbReference type="InterPro" id="IPR039426">
    <property type="entry name" value="TonB-dep_rcpt-like"/>
</dbReference>
<keyword evidence="7 10" id="KW-0472">Membrane</keyword>
<keyword evidence="9 10" id="KW-0998">Cell outer membrane</keyword>
<dbReference type="PROSITE" id="PS52016">
    <property type="entry name" value="TONB_DEPENDENT_REC_3"/>
    <property type="match status" value="1"/>
</dbReference>
<dbReference type="Pfam" id="PF07715">
    <property type="entry name" value="Plug"/>
    <property type="match status" value="1"/>
</dbReference>
<evidence type="ECO:0000313" key="16">
    <source>
        <dbReference type="Proteomes" id="UP000198984"/>
    </source>
</evidence>
<feature type="signal peptide" evidence="12">
    <location>
        <begin position="1"/>
        <end position="25"/>
    </location>
</feature>
<evidence type="ECO:0000259" key="14">
    <source>
        <dbReference type="Pfam" id="PF07715"/>
    </source>
</evidence>
<keyword evidence="2 10" id="KW-0813">Transport</keyword>
<evidence type="ECO:0000256" key="12">
    <source>
        <dbReference type="SAM" id="SignalP"/>
    </source>
</evidence>
<comment type="subcellular location">
    <subcellularLocation>
        <location evidence="1 10">Cell outer membrane</location>
        <topology evidence="1 10">Multi-pass membrane protein</topology>
    </subcellularLocation>
</comment>
<dbReference type="Proteomes" id="UP000198984">
    <property type="component" value="Unassembled WGS sequence"/>
</dbReference>
<sequence length="963" mass="105032">MKNTFLKTCLCAVFLFVSLWSVTQAQQISISGAVTDKTTGEKMAGVTVSVKGSLSGTISDASGNFKLNTSRSLPLTLVFSYVGFKSEEVLVSNAGETLRVQLSSTEVLGQEVVVAASRVAQSILQSPVSIEKLDSRAIKASPAPTFYDALANMKGVEMSTQSLTFKSVNTRGFNSNGNTRVLQLIDGMDNQAPGLNFSVGNIVGITELDMDNVELLPGAASALYGPNALNGIVLMNSKNPFEHQGLSANVKSGILSDDGRSKATTGYYDVTVRYAHAFNNKWAFKVNFGYIKADDWQAYDNRDQSILNGHNLQDGTRANNPAYNGVNSYGDETNVNMYASLRPAALTPNNPLGMGIAQLSAATGGLITPGQIFNAIMPDSANTFVSRTGYDERSLADYNTKNMKINGAIHYRIRDNLEAFIQGSYGTGTTVYTGADRYSIKNFRMGQYKAELKGSNFYVRLYTTQERAGDSYAIGTLAQGINEAWKPSAGANGWFAQYFGAYATSSLTTFSTAFQTALAQGQNPAQAFATATTAAKGGSTNFHNGARAFADQGRLMPGTAAFDNAADTVKSKAIPGDARGVGAKFNDKTNLYQAEFMYNFSDLIPFAEVLVGGNYRVYALNSGGSLFALDDNGKEFRINEYGGYVQVAKSLVEDHIHLTGSIRYDKNENFKGQFSPRLSAVYTFLKTHNIRASYQTGFRIPTCQDQYIDLQTPQYRLIGGIPFMIDRFGLKNGPIYTLESVQAGTPQQYQFRDFEPERIVAFEVGYKGLFANKVLVDAYVYSNNFKNYNGVQALVKPDGAGGQQIYSIPVNLDRDIKSWGWALGIDYSLPLNFVTGGNISYNDLRDDEGLTSAGVMWNTPKVRYNLYVGNRNIAGSNFGFNVTWRWQDKFIWNSTFVSPAVNTRALSEIPAYGTLDAQISKFFPKAKTTVKIGGANILKKTYIQSWGNPTVGAQYYASLGYNL</sequence>
<accession>A0A1H8K8Q0</accession>
<evidence type="ECO:0000256" key="5">
    <source>
        <dbReference type="ARBA" id="ARBA00022729"/>
    </source>
</evidence>
<dbReference type="EMBL" id="FOBB01000014">
    <property type="protein sequence ID" value="SEN89235.1"/>
    <property type="molecule type" value="Genomic_DNA"/>
</dbReference>
<evidence type="ECO:0000259" key="13">
    <source>
        <dbReference type="Pfam" id="PF00593"/>
    </source>
</evidence>
<comment type="similarity">
    <text evidence="10 11">Belongs to the TonB-dependent receptor family.</text>
</comment>
<dbReference type="AlphaFoldDB" id="A0A1H8K8Q0"/>
<protein>
    <submittedName>
        <fullName evidence="15">TonB-dependent Receptor Plug Domain</fullName>
    </submittedName>
</protein>
<reference evidence="15 16" key="1">
    <citation type="submission" date="2016-10" db="EMBL/GenBank/DDBJ databases">
        <authorList>
            <person name="de Groot N.N."/>
        </authorList>
    </citation>
    <scope>NUCLEOTIDE SEQUENCE [LARGE SCALE GENOMIC DNA]</scope>
    <source>
        <strain evidence="15 16">DSM 21039</strain>
    </source>
</reference>
<evidence type="ECO:0000313" key="15">
    <source>
        <dbReference type="EMBL" id="SEN89235.1"/>
    </source>
</evidence>
<dbReference type="PANTHER" id="PTHR30069">
    <property type="entry name" value="TONB-DEPENDENT OUTER MEMBRANE RECEPTOR"/>
    <property type="match status" value="1"/>
</dbReference>
<dbReference type="SUPFAM" id="SSF49464">
    <property type="entry name" value="Carboxypeptidase regulatory domain-like"/>
    <property type="match status" value="1"/>
</dbReference>
<evidence type="ECO:0000256" key="10">
    <source>
        <dbReference type="PROSITE-ProRule" id="PRU01360"/>
    </source>
</evidence>
<evidence type="ECO:0000256" key="1">
    <source>
        <dbReference type="ARBA" id="ARBA00004571"/>
    </source>
</evidence>
<dbReference type="InterPro" id="IPR012910">
    <property type="entry name" value="Plug_dom"/>
</dbReference>
<keyword evidence="16" id="KW-1185">Reference proteome</keyword>
<keyword evidence="8 15" id="KW-0675">Receptor</keyword>
<dbReference type="SUPFAM" id="SSF56935">
    <property type="entry name" value="Porins"/>
    <property type="match status" value="1"/>
</dbReference>
<evidence type="ECO:0000256" key="7">
    <source>
        <dbReference type="ARBA" id="ARBA00023136"/>
    </source>
</evidence>
<dbReference type="Gene3D" id="2.40.170.20">
    <property type="entry name" value="TonB-dependent receptor, beta-barrel domain"/>
    <property type="match status" value="1"/>
</dbReference>
<name>A0A1H8K8Q0_9BACT</name>
<organism evidence="15 16">
    <name type="scientific">Chitinophaga rupis</name>
    <dbReference type="NCBI Taxonomy" id="573321"/>
    <lineage>
        <taxon>Bacteria</taxon>
        <taxon>Pseudomonadati</taxon>
        <taxon>Bacteroidota</taxon>
        <taxon>Chitinophagia</taxon>
        <taxon>Chitinophagales</taxon>
        <taxon>Chitinophagaceae</taxon>
        <taxon>Chitinophaga</taxon>
    </lineage>
</organism>
<dbReference type="Pfam" id="PF00593">
    <property type="entry name" value="TonB_dep_Rec_b-barrel"/>
    <property type="match status" value="1"/>
</dbReference>
<evidence type="ECO:0000256" key="6">
    <source>
        <dbReference type="ARBA" id="ARBA00023077"/>
    </source>
</evidence>
<keyword evidence="3 10" id="KW-1134">Transmembrane beta strand</keyword>
<gene>
    <name evidence="15" type="ORF">SAMN04488505_11461</name>
</gene>
<evidence type="ECO:0000256" key="2">
    <source>
        <dbReference type="ARBA" id="ARBA00022448"/>
    </source>
</evidence>
<dbReference type="PANTHER" id="PTHR30069:SF29">
    <property type="entry name" value="HEMOGLOBIN AND HEMOGLOBIN-HAPTOGLOBIN-BINDING PROTEIN 1-RELATED"/>
    <property type="match status" value="1"/>
</dbReference>
<keyword evidence="6 11" id="KW-0798">TonB box</keyword>
<dbReference type="Pfam" id="PF13715">
    <property type="entry name" value="CarbopepD_reg_2"/>
    <property type="match status" value="1"/>
</dbReference>
<keyword evidence="4 10" id="KW-0812">Transmembrane</keyword>
<evidence type="ECO:0000256" key="11">
    <source>
        <dbReference type="RuleBase" id="RU003357"/>
    </source>
</evidence>
<dbReference type="GO" id="GO:0009279">
    <property type="term" value="C:cell outer membrane"/>
    <property type="evidence" value="ECO:0007669"/>
    <property type="project" value="UniProtKB-SubCell"/>
</dbReference>
<evidence type="ECO:0000256" key="9">
    <source>
        <dbReference type="ARBA" id="ARBA00023237"/>
    </source>
</evidence>
<feature type="domain" description="TonB-dependent receptor plug" evidence="14">
    <location>
        <begin position="124"/>
        <end position="232"/>
    </location>
</feature>
<dbReference type="InterPro" id="IPR000531">
    <property type="entry name" value="Beta-barrel_TonB"/>
</dbReference>
<evidence type="ECO:0000256" key="8">
    <source>
        <dbReference type="ARBA" id="ARBA00023170"/>
    </source>
</evidence>
<dbReference type="RefSeq" id="WP_089921275.1">
    <property type="nucleotide sequence ID" value="NZ_FOBB01000014.1"/>
</dbReference>
<dbReference type="GO" id="GO:0044718">
    <property type="term" value="P:siderophore transmembrane transport"/>
    <property type="evidence" value="ECO:0007669"/>
    <property type="project" value="TreeGrafter"/>
</dbReference>
<dbReference type="Gene3D" id="2.170.130.10">
    <property type="entry name" value="TonB-dependent receptor, plug domain"/>
    <property type="match status" value="1"/>
</dbReference>
<feature type="domain" description="TonB-dependent receptor-like beta-barrel" evidence="13">
    <location>
        <begin position="484"/>
        <end position="936"/>
    </location>
</feature>
<evidence type="ECO:0000256" key="3">
    <source>
        <dbReference type="ARBA" id="ARBA00022452"/>
    </source>
</evidence>
<keyword evidence="5 12" id="KW-0732">Signal</keyword>
<dbReference type="STRING" id="573321.SAMN04488505_11461"/>
<dbReference type="OrthoDB" id="1109208at2"/>
<dbReference type="InterPro" id="IPR036942">
    <property type="entry name" value="Beta-barrel_TonB_sf"/>
</dbReference>
<dbReference type="GO" id="GO:0015344">
    <property type="term" value="F:siderophore uptake transmembrane transporter activity"/>
    <property type="evidence" value="ECO:0007669"/>
    <property type="project" value="TreeGrafter"/>
</dbReference>
<evidence type="ECO:0000256" key="4">
    <source>
        <dbReference type="ARBA" id="ARBA00022692"/>
    </source>
</evidence>
<feature type="chain" id="PRO_5011645915" evidence="12">
    <location>
        <begin position="26"/>
        <end position="963"/>
    </location>
</feature>
<dbReference type="InterPro" id="IPR037066">
    <property type="entry name" value="Plug_dom_sf"/>
</dbReference>
<dbReference type="InterPro" id="IPR008969">
    <property type="entry name" value="CarboxyPept-like_regulatory"/>
</dbReference>